<keyword evidence="4" id="KW-0843">Virulence</keyword>
<dbReference type="Pfam" id="PF05630">
    <property type="entry name" value="NPP1"/>
    <property type="match status" value="2"/>
</dbReference>
<evidence type="ECO:0000256" key="5">
    <source>
        <dbReference type="SAM" id="MobiDB-lite"/>
    </source>
</evidence>
<gene>
    <name evidence="7" type="ORF">Pfra01_000800500</name>
</gene>
<sequence length="327" mass="35804">MNLRAAIVAVLAAFAGVQAAVIDHDQVVPFPQPTPNTTIQAAAVKFKPQIYINNGCHPYPAVDEEGNTSGGLKPTGSQSAGCKGSGYGSQIYGRAVEYEGVYAFMYSWYMPKDETLDGQGHRHDWENCVVWLDSLDDPTIVALSASYHSTYLYYYPPDSDYLDGNSAKIEYSTSWVILDHSLSATSTAGETQDLIMWDQLTDAARTALEDTDFGSANVPFKEANFATKVANAVAKDPRCFRFIACWMSKDPTIPAESLIGTSVLLIYESTWPLNHEPNATKKGGEYQPLVMWDQLPDEARHSLSTTDFGGALMAMADFYLSGKLDKA</sequence>
<dbReference type="Proteomes" id="UP001165121">
    <property type="component" value="Unassembled WGS sequence"/>
</dbReference>
<evidence type="ECO:0000256" key="6">
    <source>
        <dbReference type="SAM" id="SignalP"/>
    </source>
</evidence>
<dbReference type="PANTHER" id="PTHR33657:SF8">
    <property type="entry name" value="DOMAIN PROTEIN, PUTATIVE (AFU_ORTHOLOGUE AFUA_5G00600)-RELATED"/>
    <property type="match status" value="1"/>
</dbReference>
<accession>A0A9W6X7E1</accession>
<feature type="signal peptide" evidence="6">
    <location>
        <begin position="1"/>
        <end position="19"/>
    </location>
</feature>
<reference evidence="7" key="1">
    <citation type="submission" date="2023-04" db="EMBL/GenBank/DDBJ databases">
        <title>Phytophthora fragariaefolia NBRC 109709.</title>
        <authorList>
            <person name="Ichikawa N."/>
            <person name="Sato H."/>
            <person name="Tonouchi N."/>
        </authorList>
    </citation>
    <scope>NUCLEOTIDE SEQUENCE</scope>
    <source>
        <strain evidence="7">NBRC 109709</strain>
    </source>
</reference>
<comment type="similarity">
    <text evidence="2">Belongs to the Necrosis inducing protein (NPP1) family.</text>
</comment>
<name>A0A9W6X7E1_9STRA</name>
<organism evidence="7 8">
    <name type="scientific">Phytophthora fragariaefolia</name>
    <dbReference type="NCBI Taxonomy" id="1490495"/>
    <lineage>
        <taxon>Eukaryota</taxon>
        <taxon>Sar</taxon>
        <taxon>Stramenopiles</taxon>
        <taxon>Oomycota</taxon>
        <taxon>Peronosporomycetes</taxon>
        <taxon>Peronosporales</taxon>
        <taxon>Peronosporaceae</taxon>
        <taxon>Phytophthora</taxon>
    </lineage>
</organism>
<dbReference type="GO" id="GO:0005576">
    <property type="term" value="C:extracellular region"/>
    <property type="evidence" value="ECO:0007669"/>
    <property type="project" value="UniProtKB-SubCell"/>
</dbReference>
<evidence type="ECO:0000256" key="3">
    <source>
        <dbReference type="ARBA" id="ARBA00022525"/>
    </source>
</evidence>
<evidence type="ECO:0000256" key="1">
    <source>
        <dbReference type="ARBA" id="ARBA00004613"/>
    </source>
</evidence>
<dbReference type="AlphaFoldDB" id="A0A9W6X7E1"/>
<dbReference type="OrthoDB" id="147163at2759"/>
<evidence type="ECO:0000313" key="7">
    <source>
        <dbReference type="EMBL" id="GMF32956.1"/>
    </source>
</evidence>
<evidence type="ECO:0000256" key="4">
    <source>
        <dbReference type="ARBA" id="ARBA00023026"/>
    </source>
</evidence>
<feature type="region of interest" description="Disordered" evidence="5">
    <location>
        <begin position="63"/>
        <end position="83"/>
    </location>
</feature>
<comment type="subcellular location">
    <subcellularLocation>
        <location evidence="1">Secreted</location>
    </subcellularLocation>
</comment>
<comment type="caution">
    <text evidence="7">The sequence shown here is derived from an EMBL/GenBank/DDBJ whole genome shotgun (WGS) entry which is preliminary data.</text>
</comment>
<proteinExistence type="inferred from homology"/>
<feature type="chain" id="PRO_5040736981" evidence="6">
    <location>
        <begin position="20"/>
        <end position="327"/>
    </location>
</feature>
<keyword evidence="3" id="KW-0964">Secreted</keyword>
<keyword evidence="8" id="KW-1185">Reference proteome</keyword>
<protein>
    <submittedName>
        <fullName evidence="7">Unnamed protein product</fullName>
    </submittedName>
</protein>
<evidence type="ECO:0000313" key="8">
    <source>
        <dbReference type="Proteomes" id="UP001165121"/>
    </source>
</evidence>
<evidence type="ECO:0000256" key="2">
    <source>
        <dbReference type="ARBA" id="ARBA00009520"/>
    </source>
</evidence>
<dbReference type="InterPro" id="IPR008701">
    <property type="entry name" value="NPP1"/>
</dbReference>
<dbReference type="EMBL" id="BSXT01000716">
    <property type="protein sequence ID" value="GMF32956.1"/>
    <property type="molecule type" value="Genomic_DNA"/>
</dbReference>
<keyword evidence="6" id="KW-0732">Signal</keyword>
<dbReference type="PANTHER" id="PTHR33657">
    <property type="entry name" value="DOMAIN PROTEIN, PUTATIVE (AFU_ORTHOLOGUE AFUA_5G00600)-RELATED"/>
    <property type="match status" value="1"/>
</dbReference>